<reference evidence="4" key="1">
    <citation type="journal article" date="2021" name="Front. Microbiol.">
        <title>Comprehensive Comparative Genomics and Phenotyping of Methylobacterium Species.</title>
        <authorList>
            <person name="Alessa O."/>
            <person name="Ogura Y."/>
            <person name="Fujitani Y."/>
            <person name="Takami H."/>
            <person name="Hayashi T."/>
            <person name="Sahin N."/>
            <person name="Tani A."/>
        </authorList>
    </citation>
    <scope>NUCLEOTIDE SEQUENCE</scope>
    <source>
        <strain evidence="4">DSM 19015</strain>
    </source>
</reference>
<feature type="transmembrane region" description="Helical" evidence="2">
    <location>
        <begin position="60"/>
        <end position="82"/>
    </location>
</feature>
<dbReference type="RefSeq" id="WP_238245394.1">
    <property type="nucleotide sequence ID" value="NZ_BPQP01000057.1"/>
</dbReference>
<dbReference type="Pfam" id="PF04982">
    <property type="entry name" value="TM_HPP"/>
    <property type="match status" value="1"/>
</dbReference>
<proteinExistence type="predicted"/>
<evidence type="ECO:0000313" key="5">
    <source>
        <dbReference type="Proteomes" id="UP001055125"/>
    </source>
</evidence>
<dbReference type="SMART" id="SM00116">
    <property type="entry name" value="CBS"/>
    <property type="match status" value="2"/>
</dbReference>
<dbReference type="SUPFAM" id="SSF54631">
    <property type="entry name" value="CBS-domain pair"/>
    <property type="match status" value="1"/>
</dbReference>
<keyword evidence="2" id="KW-0812">Transmembrane</keyword>
<keyword evidence="2" id="KW-1133">Transmembrane helix</keyword>
<dbReference type="PANTHER" id="PTHR33741">
    <property type="entry name" value="TRANSMEMBRANE PROTEIN DDB_G0269096-RELATED"/>
    <property type="match status" value="1"/>
</dbReference>
<comment type="caution">
    <text evidence="4">The sequence shown here is derived from an EMBL/GenBank/DDBJ whole genome shotgun (WGS) entry which is preliminary data.</text>
</comment>
<dbReference type="EMBL" id="BPQP01000057">
    <property type="protein sequence ID" value="GJD96286.1"/>
    <property type="molecule type" value="Genomic_DNA"/>
</dbReference>
<keyword evidence="1" id="KW-0129">CBS domain</keyword>
<keyword evidence="5" id="KW-1185">Reference proteome</keyword>
<sequence>MSNIVDPKRHNGITFGTRAFRPILAGATLRERLIACLGALIGIALTGLVSGWIVGEGPHIPLIVAPMGATAVLLFAVPASPLAQPWPIIGGNTISALVGMTAAHFISDPVIAIGVGVSLAIAVMSFTRCLHPPGGAAALTALIGGPAVTASGFLFPFVPVCLNSIILVGLGIAFHRVSGRKYPHVPPAPPANVHGTADVPAPIRVGFSVGDVDAALQSLNETLDIDRADLDRLLREVEHQAFVRTHGELTCGSVMSQDVVVIRLHEPVARARELLLKHNIRTLPVLDEEGRLAGTLGLRELTLRDDLTIAQVMSKAHTVGQDERVLTLVAPLTDGRTHAVVVTSEDRRVLGIITQTDLLAVLMRLVQAKSLEPSTSQAS</sequence>
<dbReference type="Gene3D" id="3.10.580.10">
    <property type="entry name" value="CBS-domain"/>
    <property type="match status" value="2"/>
</dbReference>
<dbReference type="Pfam" id="PF00571">
    <property type="entry name" value="CBS"/>
    <property type="match status" value="2"/>
</dbReference>
<protein>
    <recommendedName>
        <fullName evidence="3">CBS domain-containing protein</fullName>
    </recommendedName>
</protein>
<organism evidence="4 5">
    <name type="scientific">Methylobacterium iners</name>
    <dbReference type="NCBI Taxonomy" id="418707"/>
    <lineage>
        <taxon>Bacteria</taxon>
        <taxon>Pseudomonadati</taxon>
        <taxon>Pseudomonadota</taxon>
        <taxon>Alphaproteobacteria</taxon>
        <taxon>Hyphomicrobiales</taxon>
        <taxon>Methylobacteriaceae</taxon>
        <taxon>Methylobacterium</taxon>
    </lineage>
</organism>
<dbReference type="InterPro" id="IPR058581">
    <property type="entry name" value="TM_HPP"/>
</dbReference>
<dbReference type="InterPro" id="IPR046342">
    <property type="entry name" value="CBS_dom_sf"/>
</dbReference>
<evidence type="ECO:0000256" key="1">
    <source>
        <dbReference type="PROSITE-ProRule" id="PRU00703"/>
    </source>
</evidence>
<evidence type="ECO:0000256" key="2">
    <source>
        <dbReference type="SAM" id="Phobius"/>
    </source>
</evidence>
<name>A0ABQ4S0A9_9HYPH</name>
<evidence type="ECO:0000259" key="3">
    <source>
        <dbReference type="PROSITE" id="PS51371"/>
    </source>
</evidence>
<dbReference type="PROSITE" id="PS51371">
    <property type="entry name" value="CBS"/>
    <property type="match status" value="1"/>
</dbReference>
<gene>
    <name evidence="4" type="ORF">OCOJLMKI_3506</name>
</gene>
<dbReference type="PANTHER" id="PTHR33741:SF5">
    <property type="entry name" value="TRANSMEMBRANE PROTEIN DDB_G0269096-RELATED"/>
    <property type="match status" value="1"/>
</dbReference>
<keyword evidence="2" id="KW-0472">Membrane</keyword>
<feature type="domain" description="CBS" evidence="3">
    <location>
        <begin position="255"/>
        <end position="312"/>
    </location>
</feature>
<feature type="transmembrane region" description="Helical" evidence="2">
    <location>
        <begin position="153"/>
        <end position="174"/>
    </location>
</feature>
<reference evidence="4" key="2">
    <citation type="submission" date="2021-08" db="EMBL/GenBank/DDBJ databases">
        <authorList>
            <person name="Tani A."/>
            <person name="Ola A."/>
            <person name="Ogura Y."/>
            <person name="Katsura K."/>
            <person name="Hayashi T."/>
        </authorList>
    </citation>
    <scope>NUCLEOTIDE SEQUENCE</scope>
    <source>
        <strain evidence="4">DSM 19015</strain>
    </source>
</reference>
<feature type="transmembrane region" description="Helical" evidence="2">
    <location>
        <begin position="94"/>
        <end position="123"/>
    </location>
</feature>
<dbReference type="InterPro" id="IPR007065">
    <property type="entry name" value="HPP"/>
</dbReference>
<accession>A0ABQ4S0A9</accession>
<dbReference type="InterPro" id="IPR000644">
    <property type="entry name" value="CBS_dom"/>
</dbReference>
<dbReference type="Proteomes" id="UP001055125">
    <property type="component" value="Unassembled WGS sequence"/>
</dbReference>
<feature type="transmembrane region" description="Helical" evidence="2">
    <location>
        <begin position="33"/>
        <end position="54"/>
    </location>
</feature>
<evidence type="ECO:0000313" key="4">
    <source>
        <dbReference type="EMBL" id="GJD96286.1"/>
    </source>
</evidence>